<dbReference type="CDD" id="cd09597">
    <property type="entry name" value="M4_TLP"/>
    <property type="match status" value="1"/>
</dbReference>
<protein>
    <recommendedName>
        <fullName evidence="14">Peptidase M4</fullName>
    </recommendedName>
</protein>
<dbReference type="Gene3D" id="3.10.450.490">
    <property type="match status" value="1"/>
</dbReference>
<dbReference type="Gene3D" id="2.60.120.260">
    <property type="entry name" value="Galactose-binding domain-like"/>
    <property type="match status" value="1"/>
</dbReference>
<dbReference type="AlphaFoldDB" id="A0A178M557"/>
<evidence type="ECO:0008006" key="14">
    <source>
        <dbReference type="Google" id="ProtNLM"/>
    </source>
</evidence>
<keyword evidence="5" id="KW-0378">Hydrolase</keyword>
<dbReference type="InterPro" id="IPR023612">
    <property type="entry name" value="Peptidase_M4"/>
</dbReference>
<accession>A0A178M557</accession>
<dbReference type="SUPFAM" id="SSF55486">
    <property type="entry name" value="Metalloproteases ('zincins'), catalytic domain"/>
    <property type="match status" value="1"/>
</dbReference>
<dbReference type="PRINTS" id="PR00730">
    <property type="entry name" value="THERMOLYSIN"/>
</dbReference>
<dbReference type="PANTHER" id="PTHR33794">
    <property type="entry name" value="BACILLOLYSIN"/>
    <property type="match status" value="1"/>
</dbReference>
<evidence type="ECO:0000313" key="12">
    <source>
        <dbReference type="EMBL" id="OAN43892.1"/>
    </source>
</evidence>
<evidence type="ECO:0000259" key="9">
    <source>
        <dbReference type="Pfam" id="PF01447"/>
    </source>
</evidence>
<dbReference type="Proteomes" id="UP000078287">
    <property type="component" value="Unassembled WGS sequence"/>
</dbReference>
<evidence type="ECO:0000259" key="11">
    <source>
        <dbReference type="Pfam" id="PF07504"/>
    </source>
</evidence>
<dbReference type="InterPro" id="IPR013856">
    <property type="entry name" value="Peptidase_M4_domain"/>
</dbReference>
<dbReference type="GO" id="GO:0046872">
    <property type="term" value="F:metal ion binding"/>
    <property type="evidence" value="ECO:0007669"/>
    <property type="project" value="UniProtKB-KW"/>
</dbReference>
<keyword evidence="7" id="KW-0482">Metalloprotease</keyword>
<feature type="domain" description="Peptidase M4 C-terminal" evidence="10">
    <location>
        <begin position="384"/>
        <end position="546"/>
    </location>
</feature>
<keyword evidence="4" id="KW-0732">Signal</keyword>
<keyword evidence="2" id="KW-0645">Protease</keyword>
<dbReference type="RefSeq" id="WP_066789836.1">
    <property type="nucleotide sequence ID" value="NZ_LWQS01000072.1"/>
</dbReference>
<sequence>MLASLKRHRFGALISGLMAALLVVQLWPVAPVEFAFRPLFAPVAAHASHAFTALAARTTTPLLAAWDARTGIPTFLVPATPDGRLPYTPTAAEIGDPLAIARGFLDRERALFGLRSVAAELRPLPPEPDRQLGFHHIRFEQVANGVPVFGRRLIVHLDPAGQVVAVNGHFEPGIAVETQPAIAPQAAMTIALGHIWQELEPDERMRVQFTPLPDRTSLMIYVRADGHAVLVWSVRVLTTAPLGEWQVFVHARRGSVVHAIDQLAGAKRRRTYTANNTTRLPGRLLAEEGELPRDAIARAAHEGAGKVYDYYFNTHQRDSFDGRGGAMVSTVSYGSDPEDADNAAWISELKQMIYGNGGRLFRPLPYGLDVIGHEFTHGVIDATAQLIYENQSGALNESYADVFAVMIDRDDWLIGEDVVKSPPYPVAHLRSMADPTLGGRYDARDPLRSVGQPATMNEYANLPNTRRTDNGGVHVNSGIPNRAAYLLAQQIGREKVERIYYRTLTQYLTPSSNFADAAAATARAAADLYGQTEVAAVRDAFAAVGITSTATPGGPVVQPPDTLPNTPPMPPAAQSLPPGCSDLIVNGGFEAEGGWEQVTSLDASLIDPELPRSGKRSAWLGGTDQESFQLIYQDVRIPANATSVELRYARLVHFELSGIAGLFAGEAFFSVVIADTRTNPLATVERIQSSDGDDTWRDRRADASQYAGKTVRIVFAAENPRGNISSMFVDDVALIVCTTGNAPSTPPVNNNDLVFLQGTISDADSGRGVRGAQIFILKPGITARQAAADDTLTPDEVLTMAIADDNGGFRTEQPVLRGQSYSVIVVARGYRTILSDGELRIPATAANPYRVDAQMRRSR</sequence>
<gene>
    <name evidence="12" type="ORF">A6A03_17535</name>
</gene>
<dbReference type="GO" id="GO:0004222">
    <property type="term" value="F:metalloendopeptidase activity"/>
    <property type="evidence" value="ECO:0007669"/>
    <property type="project" value="InterPro"/>
</dbReference>
<evidence type="ECO:0000256" key="1">
    <source>
        <dbReference type="ARBA" id="ARBA00009388"/>
    </source>
</evidence>
<evidence type="ECO:0000256" key="8">
    <source>
        <dbReference type="PIRSR" id="PIRSR623612-1"/>
    </source>
</evidence>
<evidence type="ECO:0000256" key="2">
    <source>
        <dbReference type="ARBA" id="ARBA00022670"/>
    </source>
</evidence>
<dbReference type="EMBL" id="LWQS01000072">
    <property type="protein sequence ID" value="OAN43892.1"/>
    <property type="molecule type" value="Genomic_DNA"/>
</dbReference>
<dbReference type="Pfam" id="PF07504">
    <property type="entry name" value="FTP"/>
    <property type="match status" value="1"/>
</dbReference>
<evidence type="ECO:0000256" key="3">
    <source>
        <dbReference type="ARBA" id="ARBA00022723"/>
    </source>
</evidence>
<evidence type="ECO:0000256" key="6">
    <source>
        <dbReference type="ARBA" id="ARBA00022833"/>
    </source>
</evidence>
<comment type="caution">
    <text evidence="12">The sequence shown here is derived from an EMBL/GenBank/DDBJ whole genome shotgun (WGS) entry which is preliminary data.</text>
</comment>
<keyword evidence="6" id="KW-0862">Zinc</keyword>
<dbReference type="InterPro" id="IPR001570">
    <property type="entry name" value="Peptidase_M4_C_domain"/>
</dbReference>
<proteinExistence type="inferred from homology"/>
<feature type="domain" description="FTP" evidence="11">
    <location>
        <begin position="129"/>
        <end position="170"/>
    </location>
</feature>
<dbReference type="Gene3D" id="1.10.390.10">
    <property type="entry name" value="Neutral Protease Domain 2"/>
    <property type="match status" value="1"/>
</dbReference>
<dbReference type="Gene3D" id="3.10.170.10">
    <property type="match status" value="1"/>
</dbReference>
<dbReference type="Pfam" id="PF01447">
    <property type="entry name" value="Peptidase_M4"/>
    <property type="match status" value="1"/>
</dbReference>
<dbReference type="InterPro" id="IPR011096">
    <property type="entry name" value="FTP_domain"/>
</dbReference>
<dbReference type="Pfam" id="PF02868">
    <property type="entry name" value="Peptidase_M4_C"/>
    <property type="match status" value="1"/>
</dbReference>
<name>A0A178M557_9CHLR</name>
<dbReference type="InterPro" id="IPR027268">
    <property type="entry name" value="Peptidase_M4/M1_CTD_sf"/>
</dbReference>
<evidence type="ECO:0000256" key="5">
    <source>
        <dbReference type="ARBA" id="ARBA00022801"/>
    </source>
</evidence>
<evidence type="ECO:0000259" key="10">
    <source>
        <dbReference type="Pfam" id="PF02868"/>
    </source>
</evidence>
<reference evidence="12 13" key="1">
    <citation type="submission" date="2016-04" db="EMBL/GenBank/DDBJ databases">
        <title>Chloroflexus islandicus sp. nov., a thermophilic filamentous anoxygenic phototrophic bacterium from geyser Strokkur (Iceland).</title>
        <authorList>
            <person name="Gaisin V.A."/>
            <person name="Kalashnikov A.M."/>
            <person name="Sukhacheva M.V."/>
            <person name="Grouzdev D.S."/>
            <person name="Ivanov T.M."/>
            <person name="Kuznetsov B."/>
            <person name="Gorlenko V.M."/>
        </authorList>
    </citation>
    <scope>NUCLEOTIDE SEQUENCE [LARGE SCALE GENOMIC DNA]</scope>
    <source>
        <strain evidence="13">isl-2</strain>
    </source>
</reference>
<keyword evidence="3" id="KW-0479">Metal-binding</keyword>
<dbReference type="GO" id="GO:0006508">
    <property type="term" value="P:proteolysis"/>
    <property type="evidence" value="ECO:0007669"/>
    <property type="project" value="UniProtKB-KW"/>
</dbReference>
<feature type="domain" description="Peptidase M4" evidence="9">
    <location>
        <begin position="266"/>
        <end position="380"/>
    </location>
</feature>
<feature type="active site" description="Proton donor" evidence="8">
    <location>
        <position position="474"/>
    </location>
</feature>
<comment type="similarity">
    <text evidence="1">Belongs to the peptidase M4 family.</text>
</comment>
<organism evidence="12 13">
    <name type="scientific">Chloroflexus islandicus</name>
    <dbReference type="NCBI Taxonomy" id="1707952"/>
    <lineage>
        <taxon>Bacteria</taxon>
        <taxon>Bacillati</taxon>
        <taxon>Chloroflexota</taxon>
        <taxon>Chloroflexia</taxon>
        <taxon>Chloroflexales</taxon>
        <taxon>Chloroflexineae</taxon>
        <taxon>Chloroflexaceae</taxon>
        <taxon>Chloroflexus</taxon>
    </lineage>
</organism>
<evidence type="ECO:0000313" key="13">
    <source>
        <dbReference type="Proteomes" id="UP000078287"/>
    </source>
</evidence>
<dbReference type="STRING" id="1707952.A6A03_17535"/>
<feature type="active site" evidence="8">
    <location>
        <position position="374"/>
    </location>
</feature>
<evidence type="ECO:0000256" key="7">
    <source>
        <dbReference type="ARBA" id="ARBA00023049"/>
    </source>
</evidence>
<dbReference type="PANTHER" id="PTHR33794:SF1">
    <property type="entry name" value="BACILLOLYSIN"/>
    <property type="match status" value="1"/>
</dbReference>
<dbReference type="InterPro" id="IPR050728">
    <property type="entry name" value="Zinc_Metalloprotease_M4"/>
</dbReference>
<evidence type="ECO:0000256" key="4">
    <source>
        <dbReference type="ARBA" id="ARBA00022729"/>
    </source>
</evidence>
<keyword evidence="13" id="KW-1185">Reference proteome</keyword>